<dbReference type="Gene3D" id="3.40.190.10">
    <property type="entry name" value="Periplasmic binding protein-like II"/>
    <property type="match status" value="2"/>
</dbReference>
<protein>
    <submittedName>
        <fullName evidence="2">TAXI family TRAP transporter solute-binding subunit</fullName>
    </submittedName>
</protein>
<dbReference type="PANTHER" id="PTHR42941">
    <property type="entry name" value="SLL1037 PROTEIN"/>
    <property type="match status" value="1"/>
</dbReference>
<dbReference type="EMBL" id="JAESHT010000017">
    <property type="protein sequence ID" value="MBL3675069.1"/>
    <property type="molecule type" value="Genomic_DNA"/>
</dbReference>
<evidence type="ECO:0000313" key="2">
    <source>
        <dbReference type="EMBL" id="MBL3675069.1"/>
    </source>
</evidence>
<evidence type="ECO:0000256" key="1">
    <source>
        <dbReference type="SAM" id="SignalP"/>
    </source>
</evidence>
<dbReference type="PANTHER" id="PTHR42941:SF1">
    <property type="entry name" value="SLL1037 PROTEIN"/>
    <property type="match status" value="1"/>
</dbReference>
<dbReference type="SUPFAM" id="SSF53850">
    <property type="entry name" value="Periplasmic binding protein-like II"/>
    <property type="match status" value="1"/>
</dbReference>
<feature type="signal peptide" evidence="1">
    <location>
        <begin position="1"/>
        <end position="18"/>
    </location>
</feature>
<dbReference type="NCBIfam" id="TIGR02122">
    <property type="entry name" value="TRAP_TAXI"/>
    <property type="match status" value="1"/>
</dbReference>
<dbReference type="InterPro" id="IPR011852">
    <property type="entry name" value="TRAP_TAXI"/>
</dbReference>
<name>A0ABS1SAE1_9RHOB</name>
<dbReference type="Pfam" id="PF16868">
    <property type="entry name" value="NMT1_3"/>
    <property type="match status" value="1"/>
</dbReference>
<keyword evidence="1" id="KW-0732">Signal</keyword>
<evidence type="ECO:0000313" key="3">
    <source>
        <dbReference type="Proteomes" id="UP000644749"/>
    </source>
</evidence>
<gene>
    <name evidence="2" type="ORF">JL111_16440</name>
</gene>
<keyword evidence="3" id="KW-1185">Reference proteome</keyword>
<feature type="chain" id="PRO_5046896611" evidence="1">
    <location>
        <begin position="19"/>
        <end position="313"/>
    </location>
</feature>
<proteinExistence type="predicted"/>
<dbReference type="Proteomes" id="UP000644749">
    <property type="component" value="Unassembled WGS sequence"/>
</dbReference>
<comment type="caution">
    <text evidence="2">The sequence shown here is derived from an EMBL/GenBank/DDBJ whole genome shotgun (WGS) entry which is preliminary data.</text>
</comment>
<reference evidence="2 3" key="1">
    <citation type="submission" date="2021-01" db="EMBL/GenBank/DDBJ databases">
        <title>011410 draft genome.</title>
        <authorList>
            <person name="Lang L."/>
        </authorList>
    </citation>
    <scope>NUCLEOTIDE SEQUENCE [LARGE SCALE GENOMIC DNA]</scope>
    <source>
        <strain evidence="2 3">KCTC 42845</strain>
    </source>
</reference>
<sequence>MFRLMLALLIGPGLAAQAQDLRLYTVGSGDVSGGYYAAATALCAETNRIEQDLRCSPEATPGSIYNLEALRNRQLDFALIQSDVQRMALTAEGPFAESPPFDSLRSVMSFYPETLTVLARPGANILSLGGLVGKRVDIGLPASGRRATTMRLFDALGLDRSDFLALLELSAGTGLEELCAGRIDATVLIVGHPNESVRRAVQDCDARLVTIAGPEVRAFIEAEGDYVYASIPGTLYGRKGRTQSLGVIATLVTRSEMPDDIVSALVRNTIANLPSVGVSASVMENLSPQGMRSAGLSAPLHPAAEAAFVEGSD</sequence>
<organism evidence="2 3">
    <name type="scientific">Paracoccus aerius</name>
    <dbReference type="NCBI Taxonomy" id="1915382"/>
    <lineage>
        <taxon>Bacteria</taxon>
        <taxon>Pseudomonadati</taxon>
        <taxon>Pseudomonadota</taxon>
        <taxon>Alphaproteobacteria</taxon>
        <taxon>Rhodobacterales</taxon>
        <taxon>Paracoccaceae</taxon>
        <taxon>Paracoccus</taxon>
    </lineage>
</organism>
<dbReference type="RefSeq" id="WP_167621412.1">
    <property type="nucleotide sequence ID" value="NZ_BNCL01000017.1"/>
</dbReference>
<accession>A0ABS1SAE1</accession>